<organism evidence="2 3">
    <name type="scientific">Araneus ventricosus</name>
    <name type="common">Orbweaver spider</name>
    <name type="synonym">Epeira ventricosa</name>
    <dbReference type="NCBI Taxonomy" id="182803"/>
    <lineage>
        <taxon>Eukaryota</taxon>
        <taxon>Metazoa</taxon>
        <taxon>Ecdysozoa</taxon>
        <taxon>Arthropoda</taxon>
        <taxon>Chelicerata</taxon>
        <taxon>Arachnida</taxon>
        <taxon>Araneae</taxon>
        <taxon>Araneomorphae</taxon>
        <taxon>Entelegynae</taxon>
        <taxon>Araneoidea</taxon>
        <taxon>Araneidae</taxon>
        <taxon>Araneus</taxon>
    </lineage>
</organism>
<evidence type="ECO:0000256" key="1">
    <source>
        <dbReference type="SAM" id="SignalP"/>
    </source>
</evidence>
<dbReference type="AlphaFoldDB" id="A0A4Y2AR61"/>
<comment type="caution">
    <text evidence="2">The sequence shown here is derived from an EMBL/GenBank/DDBJ whole genome shotgun (WGS) entry which is preliminary data.</text>
</comment>
<feature type="chain" id="PRO_5021394142" description="DUF19 domain-containing protein" evidence="1">
    <location>
        <begin position="18"/>
        <end position="146"/>
    </location>
</feature>
<accession>A0A4Y2AR61</accession>
<evidence type="ECO:0000313" key="2">
    <source>
        <dbReference type="EMBL" id="GBL81987.1"/>
    </source>
</evidence>
<name>A0A4Y2AR61_ARAVE</name>
<proteinExistence type="predicted"/>
<protein>
    <recommendedName>
        <fullName evidence="4">DUF19 domain-containing protein</fullName>
    </recommendedName>
</protein>
<feature type="signal peptide" evidence="1">
    <location>
        <begin position="1"/>
        <end position="17"/>
    </location>
</feature>
<sequence>MNFIFLCAFCFFAIVHSETLSADELKKYYSCWEYALCQGESSAKKIESCINTLKPKELQSYFQFLSNNYYSFNSDSLSGKISEYCSYDNDKKHNVFEKIFDANFGFLKKASDEGNEGTQSRTRKAIICEYNVFQNLQSEGKCQKES</sequence>
<dbReference type="Proteomes" id="UP000499080">
    <property type="component" value="Unassembled WGS sequence"/>
</dbReference>
<evidence type="ECO:0008006" key="4">
    <source>
        <dbReference type="Google" id="ProtNLM"/>
    </source>
</evidence>
<keyword evidence="3" id="KW-1185">Reference proteome</keyword>
<dbReference type="EMBL" id="BGPR01000027">
    <property type="protein sequence ID" value="GBL81987.1"/>
    <property type="molecule type" value="Genomic_DNA"/>
</dbReference>
<gene>
    <name evidence="2" type="ORF">AVEN_50566_1</name>
</gene>
<evidence type="ECO:0000313" key="3">
    <source>
        <dbReference type="Proteomes" id="UP000499080"/>
    </source>
</evidence>
<keyword evidence="1" id="KW-0732">Signal</keyword>
<reference evidence="2 3" key="1">
    <citation type="journal article" date="2019" name="Sci. Rep.">
        <title>Orb-weaving spider Araneus ventricosus genome elucidates the spidroin gene catalogue.</title>
        <authorList>
            <person name="Kono N."/>
            <person name="Nakamura H."/>
            <person name="Ohtoshi R."/>
            <person name="Moran D.A.P."/>
            <person name="Shinohara A."/>
            <person name="Yoshida Y."/>
            <person name="Fujiwara M."/>
            <person name="Mori M."/>
            <person name="Tomita M."/>
            <person name="Arakawa K."/>
        </authorList>
    </citation>
    <scope>NUCLEOTIDE SEQUENCE [LARGE SCALE GENOMIC DNA]</scope>
</reference>